<proteinExistence type="predicted"/>
<feature type="signal peptide" evidence="2">
    <location>
        <begin position="1"/>
        <end position="25"/>
    </location>
</feature>
<gene>
    <name evidence="3" type="ORF">NLF92_01925</name>
</gene>
<keyword evidence="2" id="KW-0732">Signal</keyword>
<evidence type="ECO:0008006" key="5">
    <source>
        <dbReference type="Google" id="ProtNLM"/>
    </source>
</evidence>
<dbReference type="AlphaFoldDB" id="A0AA41X0L1"/>
<sequence length="148" mass="16673">MHSYISFKLIPVMGLLCLFCQSVQAQQVTTSESAETIQHTHPETQRQLQTVQQKTKLLEQQKATQAALQMQTGRILKMDKLAGAFRFKILTPKGRIKEVTIQRESSALPTQPPLTTNYNQGNIQDGPILFTPHVPKTTKATKQKESEQ</sequence>
<evidence type="ECO:0000256" key="2">
    <source>
        <dbReference type="SAM" id="SignalP"/>
    </source>
</evidence>
<feature type="chain" id="PRO_5041255634" description="PepSY domain-containing protein" evidence="2">
    <location>
        <begin position="26"/>
        <end position="148"/>
    </location>
</feature>
<reference evidence="3" key="1">
    <citation type="submission" date="2022-07" db="EMBL/GenBank/DDBJ databases">
        <title>Characterization of the Novel Bacterium Alteromonas immobilis LMIT006 and Alteromonas gregis LMIT007.</title>
        <authorList>
            <person name="Lin X."/>
        </authorList>
    </citation>
    <scope>NUCLEOTIDE SEQUENCE</scope>
    <source>
        <strain evidence="3">LMIT007</strain>
    </source>
</reference>
<accession>A0AA41X0L1</accession>
<keyword evidence="4" id="KW-1185">Reference proteome</keyword>
<evidence type="ECO:0000313" key="4">
    <source>
        <dbReference type="Proteomes" id="UP001165413"/>
    </source>
</evidence>
<dbReference type="EMBL" id="JANATA010000001">
    <property type="protein sequence ID" value="MCP3427697.1"/>
    <property type="molecule type" value="Genomic_DNA"/>
</dbReference>
<evidence type="ECO:0000313" key="3">
    <source>
        <dbReference type="EMBL" id="MCP3427697.1"/>
    </source>
</evidence>
<name>A0AA41X0L1_9ALTE</name>
<dbReference type="RefSeq" id="WP_254098285.1">
    <property type="nucleotide sequence ID" value="NZ_JANATA010000001.1"/>
</dbReference>
<evidence type="ECO:0000256" key="1">
    <source>
        <dbReference type="SAM" id="MobiDB-lite"/>
    </source>
</evidence>
<dbReference type="Proteomes" id="UP001165413">
    <property type="component" value="Unassembled WGS sequence"/>
</dbReference>
<feature type="region of interest" description="Disordered" evidence="1">
    <location>
        <begin position="124"/>
        <end position="148"/>
    </location>
</feature>
<organism evidence="3 4">
    <name type="scientific">Opacimonas viscosa</name>
    <dbReference type="NCBI Taxonomy" id="2961944"/>
    <lineage>
        <taxon>Bacteria</taxon>
        <taxon>Pseudomonadati</taxon>
        <taxon>Pseudomonadota</taxon>
        <taxon>Gammaproteobacteria</taxon>
        <taxon>Alteromonadales</taxon>
        <taxon>Alteromonadaceae</taxon>
        <taxon>Opacimonas</taxon>
    </lineage>
</organism>
<protein>
    <recommendedName>
        <fullName evidence="5">PepSY domain-containing protein</fullName>
    </recommendedName>
</protein>
<comment type="caution">
    <text evidence="3">The sequence shown here is derived from an EMBL/GenBank/DDBJ whole genome shotgun (WGS) entry which is preliminary data.</text>
</comment>